<dbReference type="EMBL" id="CABWIK020000008">
    <property type="protein sequence ID" value="CAB3965688.1"/>
    <property type="molecule type" value="Genomic_DNA"/>
</dbReference>
<evidence type="ECO:0000313" key="3">
    <source>
        <dbReference type="Proteomes" id="UP000494322"/>
    </source>
</evidence>
<name>A0A6J5J2C6_9BURK</name>
<evidence type="ECO:0000313" key="2">
    <source>
        <dbReference type="EMBL" id="CAB3965688.1"/>
    </source>
</evidence>
<dbReference type="InterPro" id="IPR036291">
    <property type="entry name" value="NAD(P)-bd_dom_sf"/>
</dbReference>
<dbReference type="PANTHER" id="PTHR13812">
    <property type="entry name" value="KETIMINE REDUCTASE MU-CRYSTALLIN"/>
    <property type="match status" value="1"/>
</dbReference>
<dbReference type="GO" id="GO:0019752">
    <property type="term" value="P:carboxylic acid metabolic process"/>
    <property type="evidence" value="ECO:0007669"/>
    <property type="project" value="UniProtKB-ARBA"/>
</dbReference>
<dbReference type="Pfam" id="PF02423">
    <property type="entry name" value="OCD_Mu_crystall"/>
    <property type="match status" value="1"/>
</dbReference>
<proteinExistence type="inferred from homology"/>
<dbReference type="NCBIfam" id="NF004793">
    <property type="entry name" value="PRK06141.1"/>
    <property type="match status" value="1"/>
</dbReference>
<dbReference type="Gene3D" id="3.30.1780.10">
    <property type="entry name" value="ornithine cyclodeaminase, domain 1"/>
    <property type="match status" value="1"/>
</dbReference>
<dbReference type="InterPro" id="IPR003462">
    <property type="entry name" value="ODC_Mu_crystall"/>
</dbReference>
<gene>
    <name evidence="2" type="ORF">BCO9919_01913</name>
</gene>
<dbReference type="PANTHER" id="PTHR13812:SF19">
    <property type="entry name" value="KETIMINE REDUCTASE MU-CRYSTALLIN"/>
    <property type="match status" value="1"/>
</dbReference>
<dbReference type="GO" id="GO:0016491">
    <property type="term" value="F:oxidoreductase activity"/>
    <property type="evidence" value="ECO:0007669"/>
    <property type="project" value="UniProtKB-ARBA"/>
</dbReference>
<dbReference type="InterPro" id="IPR023401">
    <property type="entry name" value="ODC_N"/>
</dbReference>
<dbReference type="SUPFAM" id="SSF51735">
    <property type="entry name" value="NAD(P)-binding Rossmann-fold domains"/>
    <property type="match status" value="1"/>
</dbReference>
<dbReference type="GO" id="GO:0005737">
    <property type="term" value="C:cytoplasm"/>
    <property type="evidence" value="ECO:0007669"/>
    <property type="project" value="TreeGrafter"/>
</dbReference>
<accession>A0A6J5J2C6</accession>
<dbReference type="FunFam" id="3.40.50.720:FF:000311">
    <property type="entry name" value="Ornithine cyclodeaminase"/>
    <property type="match status" value="1"/>
</dbReference>
<protein>
    <submittedName>
        <fullName evidence="2">Ornithine cyclodeaminase</fullName>
    </submittedName>
</protein>
<comment type="similarity">
    <text evidence="1">Belongs to the ornithine cyclodeaminase/mu-crystallin family.</text>
</comment>
<sequence length="320" mass="34593">MNPPKDKFTMKYFDAVSTRDALDFESLVSRLRQAFVDGCHVPLRHAHAINAGGEDEGTVLIMPAWEDTGYLGIKTVNIFPGNARHGLPGLHSTYVLYDGRTGRPLAQLDGDEITSRRTAAASALAATYLARPDASRLVLLGAGRVGSLVPLAYRSQLPISDIEVWDRNPRAVAELVDRLTGLGFNAEPVTDLEKSVRRADIVSCATLATEPIVSGKWLAPGSHLDLIGSFTPRMREADDDCFRDAEIYVDTDEAPQKSGDLLGPLSRGVIAIGDLNRTLSALCKGEANGRQNDSERTVFKAVGTAMEDLAAAIQVYEKSN</sequence>
<dbReference type="AlphaFoldDB" id="A0A6J5J2C6"/>
<dbReference type="Gene3D" id="3.40.50.720">
    <property type="entry name" value="NAD(P)-binding Rossmann-like Domain"/>
    <property type="match status" value="1"/>
</dbReference>
<reference evidence="2 3" key="1">
    <citation type="submission" date="2020-04" db="EMBL/GenBank/DDBJ databases">
        <authorList>
            <person name="Depoorter E."/>
        </authorList>
    </citation>
    <scope>NUCLEOTIDE SEQUENCE [LARGE SCALE GENOMIC DNA]</scope>
    <source>
        <strain evidence="2 3">BCC0132</strain>
    </source>
</reference>
<organism evidence="2 3">
    <name type="scientific">Burkholderia cenocepacia</name>
    <dbReference type="NCBI Taxonomy" id="95486"/>
    <lineage>
        <taxon>Bacteria</taxon>
        <taxon>Pseudomonadati</taxon>
        <taxon>Pseudomonadota</taxon>
        <taxon>Betaproteobacteria</taxon>
        <taxon>Burkholderiales</taxon>
        <taxon>Burkholderiaceae</taxon>
        <taxon>Burkholderia</taxon>
        <taxon>Burkholderia cepacia complex</taxon>
    </lineage>
</organism>
<dbReference type="Proteomes" id="UP000494322">
    <property type="component" value="Unassembled WGS sequence"/>
</dbReference>
<evidence type="ECO:0000256" key="1">
    <source>
        <dbReference type="ARBA" id="ARBA00008903"/>
    </source>
</evidence>
<dbReference type="PIRSF" id="PIRSF001439">
    <property type="entry name" value="CryM"/>
    <property type="match status" value="1"/>
</dbReference>